<name>A0A0B2PSY6_GLYSO</name>
<dbReference type="PANTHER" id="PTHR33067:SF31">
    <property type="entry name" value="RNA-DIRECTED DNA POLYMERASE"/>
    <property type="match status" value="1"/>
</dbReference>
<accession>A0A0B2PSY6</accession>
<reference evidence="1" key="1">
    <citation type="submission" date="2014-07" db="EMBL/GenBank/DDBJ databases">
        <title>Identification of a novel salt tolerance gene in wild soybean by whole-genome sequencing.</title>
        <authorList>
            <person name="Lam H.-M."/>
            <person name="Qi X."/>
            <person name="Li M.-W."/>
            <person name="Liu X."/>
            <person name="Xie M."/>
            <person name="Ni M."/>
            <person name="Xu X."/>
        </authorList>
    </citation>
    <scope>NUCLEOTIDE SEQUENCE [LARGE SCALE GENOMIC DNA]</scope>
    <source>
        <tissue evidence="1">Root</tissue>
    </source>
</reference>
<dbReference type="InterPro" id="IPR021109">
    <property type="entry name" value="Peptidase_aspartic_dom_sf"/>
</dbReference>
<sequence length="188" mass="21316">MPLYAKFLKDMLTKKNRYINNDTIVVEGNCSAVIQRILPPKHKDPGSVTIPCSIGEVTMGKALIDLGASINLMPLSMCRRLREIKIMPTRMTLQLVDRSITRPYGVIEDVLVRVKHLIFPADFIVIDIEKDVDIPLILPFMSTISCVVDMGKRKLQMAIEDQQISFDMFHEEKASPDQNVCLKVNVME</sequence>
<dbReference type="CDD" id="cd00303">
    <property type="entry name" value="retropepsin_like"/>
    <property type="match status" value="1"/>
</dbReference>
<protein>
    <submittedName>
        <fullName evidence="1">Uncharacterized protein</fullName>
    </submittedName>
</protein>
<proteinExistence type="predicted"/>
<feature type="non-terminal residue" evidence="1">
    <location>
        <position position="188"/>
    </location>
</feature>
<dbReference type="Gene3D" id="2.40.70.10">
    <property type="entry name" value="Acid Proteases"/>
    <property type="match status" value="1"/>
</dbReference>
<evidence type="ECO:0000313" key="1">
    <source>
        <dbReference type="EMBL" id="KHN12486.1"/>
    </source>
</evidence>
<dbReference type="EMBL" id="KN663078">
    <property type="protein sequence ID" value="KHN12486.1"/>
    <property type="molecule type" value="Genomic_DNA"/>
</dbReference>
<dbReference type="Proteomes" id="UP000053555">
    <property type="component" value="Unassembled WGS sequence"/>
</dbReference>
<dbReference type="AlphaFoldDB" id="A0A0B2PSY6"/>
<gene>
    <name evidence="1" type="ORF">glysoja_027872</name>
</gene>
<dbReference type="PANTHER" id="PTHR33067">
    <property type="entry name" value="RNA-DIRECTED DNA POLYMERASE-RELATED"/>
    <property type="match status" value="1"/>
</dbReference>
<organism evidence="1">
    <name type="scientific">Glycine soja</name>
    <name type="common">Wild soybean</name>
    <dbReference type="NCBI Taxonomy" id="3848"/>
    <lineage>
        <taxon>Eukaryota</taxon>
        <taxon>Viridiplantae</taxon>
        <taxon>Streptophyta</taxon>
        <taxon>Embryophyta</taxon>
        <taxon>Tracheophyta</taxon>
        <taxon>Spermatophyta</taxon>
        <taxon>Magnoliopsida</taxon>
        <taxon>eudicotyledons</taxon>
        <taxon>Gunneridae</taxon>
        <taxon>Pentapetalae</taxon>
        <taxon>rosids</taxon>
        <taxon>fabids</taxon>
        <taxon>Fabales</taxon>
        <taxon>Fabaceae</taxon>
        <taxon>Papilionoideae</taxon>
        <taxon>50 kb inversion clade</taxon>
        <taxon>NPAAA clade</taxon>
        <taxon>indigoferoid/millettioid clade</taxon>
        <taxon>Phaseoleae</taxon>
        <taxon>Glycine</taxon>
        <taxon>Glycine subgen. Soja</taxon>
    </lineage>
</organism>